<evidence type="ECO:0000313" key="15">
    <source>
        <dbReference type="EMBL" id="CDP36162.1"/>
    </source>
</evidence>
<evidence type="ECO:0000256" key="7">
    <source>
        <dbReference type="ARBA" id="ARBA00022843"/>
    </source>
</evidence>
<proteinExistence type="inferred from homology"/>
<evidence type="ECO:0000256" key="1">
    <source>
        <dbReference type="ARBA" id="ARBA00004300"/>
    </source>
</evidence>
<evidence type="ECO:0000256" key="6">
    <source>
        <dbReference type="ARBA" id="ARBA00022553"/>
    </source>
</evidence>
<evidence type="ECO:0000256" key="11">
    <source>
        <dbReference type="ARBA" id="ARBA00034776"/>
    </source>
</evidence>
<protein>
    <recommendedName>
        <fullName evidence="12">Dynactin subunit 4</fullName>
    </recommendedName>
</protein>
<evidence type="ECO:0000256" key="9">
    <source>
        <dbReference type="ARBA" id="ARBA00023054"/>
    </source>
</evidence>
<dbReference type="EMBL" id="HG937692">
    <property type="protein sequence ID" value="CDP36162.1"/>
    <property type="molecule type" value="Genomic_DNA"/>
</dbReference>
<dbReference type="GO" id="GO:0001725">
    <property type="term" value="C:stress fiber"/>
    <property type="evidence" value="ECO:0007669"/>
    <property type="project" value="UniProtKB-SubCell"/>
</dbReference>
<keyword evidence="5" id="KW-1017">Isopeptide bond</keyword>
<keyword evidence="8" id="KW-0007">Acetylation</keyword>
<keyword evidence="9" id="KW-0175">Coiled coil</keyword>
<evidence type="ECO:0000256" key="10">
    <source>
        <dbReference type="ARBA" id="ARBA00023212"/>
    </source>
</evidence>
<dbReference type="Pfam" id="PF05502">
    <property type="entry name" value="Dynactin_p62"/>
    <property type="match status" value="2"/>
</dbReference>
<keyword evidence="4" id="KW-0963">Cytoplasm</keyword>
<keyword evidence="6" id="KW-0597">Phosphoprotein</keyword>
<comment type="subunit">
    <text evidence="13">Subunit of dynactin, a multiprotein complex part of a tripartite complex with dynein and a adapter, such as BICDL1, BICD2 or HOOK3. The dynactin complex is built around ACTR1A/ACTB filament and consists of an actin-related filament composed of a shoulder domain, a pointed end and a barbed end. Its length is defined by its flexible shoulder domain. The soulder is composed of 2 DCTN1 subunits, 4 DCTN2 and 2 DCTN3. The 4 DCNT2 (via N-terminus) bind the ACTR1A filament and act as molecular rulers to determine the length. The pointed end is important for binding dynein-dynactin cargo adapters. Consists of 4 subunits: ACTR10, DCNT4, DCTN5 and DCTN6. The barbed end is composed of a CAPZA1:CAPZB heterodimers, which binds ACTR1A/ACTB filament and dynactin and stabilizes dynactin. Interacts with ATP7B, but not ATP7A, in a copper-dependent manner. Interacts with ANK2; this interaction is required for localization at costameres. Interacts with N4BP2L1.</text>
</comment>
<gene>
    <name evidence="15" type="ORF">GNLVRS02_ARAD1B06688g</name>
</gene>
<evidence type="ECO:0000256" key="4">
    <source>
        <dbReference type="ARBA" id="ARBA00022490"/>
    </source>
</evidence>
<keyword evidence="10" id="KW-0206">Cytoskeleton</keyword>
<accession>A0A060TBB0</accession>
<comment type="similarity">
    <text evidence="11">Belongs to the dynactin subunit 4 family.</text>
</comment>
<evidence type="ECO:0000256" key="2">
    <source>
        <dbReference type="ARBA" id="ARBA00004529"/>
    </source>
</evidence>
<dbReference type="PANTHER" id="PTHR13034">
    <property type="entry name" value="DYNACTIN P62 SUBUNIT"/>
    <property type="match status" value="1"/>
</dbReference>
<evidence type="ECO:0000256" key="8">
    <source>
        <dbReference type="ARBA" id="ARBA00022990"/>
    </source>
</evidence>
<dbReference type="InterPro" id="IPR008603">
    <property type="entry name" value="DCTN4"/>
</dbReference>
<reference evidence="15" key="1">
    <citation type="submission" date="2014-02" db="EMBL/GenBank/DDBJ databases">
        <authorList>
            <person name="Genoscope - CEA"/>
        </authorList>
    </citation>
    <scope>NUCLEOTIDE SEQUENCE</scope>
    <source>
        <strain evidence="15">LS3</strain>
    </source>
</reference>
<sequence>MPRVYIVCPCWDEDTDPYPPSIWKDYARHDPQWLYYCEPCRAVRCSRCSTADIVSRFCPTCFGEVTPSRARVQANKCLRNCTVCPKCHSNTTVGSKDGGYLVSCPYCDWKSEHTFSRHAPIAQQVFATEGRFHELQKYYKQKSIEELVGDQTRGTIRKKPPSIDVIVHPSDTRDNEDKQSESGEQSGSEPLFPLLRNLRAKKSRKCAWCKHTLVKPDPSPNSTKSKSHFAINYVPQLVVTAHEGTGPKPFPKSLPENTLYTFRLTVTNPLPVAIKVNLATLPMDEAFPHKVTILSPAFDLGPSPQSIDELSLVRGVPSSFIARQSVITQKVFMEGDREAGTGGFYERGANWACILAEVVPSSKMDMVDIPVLVRYSYSFDDETVDVSVWTLLSLASTVPLSI</sequence>
<dbReference type="PANTHER" id="PTHR13034:SF2">
    <property type="entry name" value="DYNACTIN SUBUNIT 4"/>
    <property type="match status" value="1"/>
</dbReference>
<evidence type="ECO:0000256" key="12">
    <source>
        <dbReference type="ARBA" id="ARBA00034864"/>
    </source>
</evidence>
<feature type="region of interest" description="Disordered" evidence="14">
    <location>
        <begin position="153"/>
        <end position="193"/>
    </location>
</feature>
<feature type="compositionally biased region" description="Basic and acidic residues" evidence="14">
    <location>
        <begin position="170"/>
        <end position="181"/>
    </location>
</feature>
<organism evidence="15">
    <name type="scientific">Blastobotrys adeninivorans</name>
    <name type="common">Yeast</name>
    <name type="synonym">Arxula adeninivorans</name>
    <dbReference type="NCBI Taxonomy" id="409370"/>
    <lineage>
        <taxon>Eukaryota</taxon>
        <taxon>Fungi</taxon>
        <taxon>Dikarya</taxon>
        <taxon>Ascomycota</taxon>
        <taxon>Saccharomycotina</taxon>
        <taxon>Dipodascomycetes</taxon>
        <taxon>Dipodascales</taxon>
        <taxon>Trichomonascaceae</taxon>
        <taxon>Blastobotrys</taxon>
    </lineage>
</organism>
<dbReference type="GO" id="GO:0005869">
    <property type="term" value="C:dynactin complex"/>
    <property type="evidence" value="ECO:0007669"/>
    <property type="project" value="InterPro"/>
</dbReference>
<reference evidence="15" key="2">
    <citation type="submission" date="2014-06" db="EMBL/GenBank/DDBJ databases">
        <title>The complete genome of Blastobotrys (Arxula) adeninivorans LS3 - a yeast of biotechnological interest.</title>
        <authorList>
            <person name="Kunze G."/>
            <person name="Gaillardin C."/>
            <person name="Czernicka M."/>
            <person name="Durrens P."/>
            <person name="Martin T."/>
            <person name="Boer E."/>
            <person name="Gabaldon T."/>
            <person name="Cruz J."/>
            <person name="Talla E."/>
            <person name="Marck C."/>
            <person name="Goffeau A."/>
            <person name="Barbe V."/>
            <person name="Baret P."/>
            <person name="Baronian K."/>
            <person name="Beier S."/>
            <person name="Bleykasten C."/>
            <person name="Bode R."/>
            <person name="Casaregola S."/>
            <person name="Despons L."/>
            <person name="Fairhead C."/>
            <person name="Giersberg M."/>
            <person name="Gierski P."/>
            <person name="Hahnel U."/>
            <person name="Hartmann A."/>
            <person name="Jankowska D."/>
            <person name="Jubin C."/>
            <person name="Jung P."/>
            <person name="Lafontaine I."/>
            <person name="Leh-Louis V."/>
            <person name="Lemaire M."/>
            <person name="Marcet-Houben M."/>
            <person name="Mascher M."/>
            <person name="Morel G."/>
            <person name="Richard G.-F."/>
            <person name="Riechen J."/>
            <person name="Sacerdot C."/>
            <person name="Sarkar A."/>
            <person name="Savel G."/>
            <person name="Schacherer J."/>
            <person name="Sherman D."/>
            <person name="Straub M.-L."/>
            <person name="Stein N."/>
            <person name="Thierry A."/>
            <person name="Trautwein-Schult A."/>
            <person name="Westhof E."/>
            <person name="Worch S."/>
            <person name="Dujon B."/>
            <person name="Souciet J.-L."/>
            <person name="Wincker P."/>
            <person name="Scholz U."/>
            <person name="Neuveglise N."/>
        </authorList>
    </citation>
    <scope>NUCLEOTIDE SEQUENCE</scope>
    <source>
        <strain evidence="15">LS3</strain>
    </source>
</reference>
<comment type="subcellular location">
    <subcellularLocation>
        <location evidence="1">Cytoplasm</location>
        <location evidence="1">Cytoskeleton</location>
        <location evidence="1">Microtubule organizing center</location>
        <location evidence="1">Centrosome</location>
    </subcellularLocation>
    <subcellularLocation>
        <location evidence="2">Cytoplasm</location>
        <location evidence="2">Cytoskeleton</location>
        <location evidence="2">Stress fiber</location>
    </subcellularLocation>
    <subcellularLocation>
        <location evidence="3">Cytoplasm</location>
        <location evidence="3">Myofibril</location>
    </subcellularLocation>
</comment>
<dbReference type="AlphaFoldDB" id="A0A060TBB0"/>
<dbReference type="PhylomeDB" id="A0A060TBB0"/>
<keyword evidence="7" id="KW-0832">Ubl conjugation</keyword>
<evidence type="ECO:0000256" key="3">
    <source>
        <dbReference type="ARBA" id="ARBA00004657"/>
    </source>
</evidence>
<evidence type="ECO:0000256" key="14">
    <source>
        <dbReference type="SAM" id="MobiDB-lite"/>
    </source>
</evidence>
<name>A0A060TBB0_BLAAD</name>
<evidence type="ECO:0000256" key="13">
    <source>
        <dbReference type="ARBA" id="ARBA00093507"/>
    </source>
</evidence>
<evidence type="ECO:0000256" key="5">
    <source>
        <dbReference type="ARBA" id="ARBA00022499"/>
    </source>
</evidence>